<organism evidence="1 2">
    <name type="scientific">Perkinsus olseni</name>
    <name type="common">Perkinsus atlanticus</name>
    <dbReference type="NCBI Taxonomy" id="32597"/>
    <lineage>
        <taxon>Eukaryota</taxon>
        <taxon>Sar</taxon>
        <taxon>Alveolata</taxon>
        <taxon>Perkinsozoa</taxon>
        <taxon>Perkinsea</taxon>
        <taxon>Perkinsida</taxon>
        <taxon>Perkinsidae</taxon>
        <taxon>Perkinsus</taxon>
    </lineage>
</organism>
<dbReference type="AlphaFoldDB" id="A0A7J6PJN2"/>
<evidence type="ECO:0000313" key="2">
    <source>
        <dbReference type="Proteomes" id="UP000541610"/>
    </source>
</evidence>
<reference evidence="1 2" key="1">
    <citation type="submission" date="2020-04" db="EMBL/GenBank/DDBJ databases">
        <title>Perkinsus olseni comparative genomics.</title>
        <authorList>
            <person name="Bogema D.R."/>
        </authorList>
    </citation>
    <scope>NUCLEOTIDE SEQUENCE [LARGE SCALE GENOMIC DNA]</scope>
    <source>
        <strain evidence="1">00978-12</strain>
    </source>
</reference>
<accession>A0A7J6PJN2</accession>
<dbReference type="EMBL" id="JABANP010000011">
    <property type="protein sequence ID" value="KAF4696384.1"/>
    <property type="molecule type" value="Genomic_DNA"/>
</dbReference>
<name>A0A7J6PJN2_PEROL</name>
<protein>
    <submittedName>
        <fullName evidence="1">Uncharacterized protein</fullName>
    </submittedName>
</protein>
<proteinExistence type="predicted"/>
<evidence type="ECO:0000313" key="1">
    <source>
        <dbReference type="EMBL" id="KAF4696384.1"/>
    </source>
</evidence>
<dbReference type="Proteomes" id="UP000541610">
    <property type="component" value="Unassembled WGS sequence"/>
</dbReference>
<gene>
    <name evidence="1" type="ORF">FOZ60_000835</name>
</gene>
<comment type="caution">
    <text evidence="1">The sequence shown here is derived from an EMBL/GenBank/DDBJ whole genome shotgun (WGS) entry which is preliminary data.</text>
</comment>
<sequence>MYSGYDIDDVELDYGGESSVGDNMEAISAAYEDIDDGHVSVDLLRRQVTELSKEMAVLPKRLDDLQKQVAHLTNVVGEGSKESPVATRVSSRPTTTSVSLKFGDDLPDRQGKTITIEFNGGSRPNPISRVWSWSATHVVMGGFRYEAGFTKLVIDYKKYGRIEITDNLQEAYEHFSSVVPFAYLSKEDFRPVLAKLHQILPITKNNPERCRKVFALLANNPPGGEDKGVRWFDGFHVTAADHVRELINSWKSKK</sequence>
<dbReference type="OrthoDB" id="10576354at2759"/>